<dbReference type="EMBL" id="JACJMO010000023">
    <property type="protein sequence ID" value="MBM6858366.1"/>
    <property type="molecule type" value="Genomic_DNA"/>
</dbReference>
<protein>
    <submittedName>
        <fullName evidence="2">Uncharacterized protein</fullName>
    </submittedName>
</protein>
<evidence type="ECO:0000256" key="1">
    <source>
        <dbReference type="SAM" id="MobiDB-lite"/>
    </source>
</evidence>
<name>A0AA40ZW78_9BACT</name>
<reference evidence="2 3" key="1">
    <citation type="journal article" date="2021" name="Sci. Rep.">
        <title>The distribution of antibiotic resistance genes in chicken gut microbiota commensals.</title>
        <authorList>
            <person name="Juricova H."/>
            <person name="Matiasovicova J."/>
            <person name="Kubasova T."/>
            <person name="Cejkova D."/>
            <person name="Rychlik I."/>
        </authorList>
    </citation>
    <scope>NUCLEOTIDE SEQUENCE [LARGE SCALE GENOMIC DNA]</scope>
    <source>
        <strain evidence="2 3">An421</strain>
    </source>
</reference>
<gene>
    <name evidence="2" type="ORF">H6D15_12280</name>
</gene>
<keyword evidence="3" id="KW-1185">Reference proteome</keyword>
<dbReference type="RefSeq" id="WP_204972782.1">
    <property type="nucleotide sequence ID" value="NZ_JAAZTS010000022.1"/>
</dbReference>
<feature type="compositionally biased region" description="Gly residues" evidence="1">
    <location>
        <begin position="163"/>
        <end position="185"/>
    </location>
</feature>
<proteinExistence type="predicted"/>
<comment type="caution">
    <text evidence="2">The sequence shown here is derived from an EMBL/GenBank/DDBJ whole genome shotgun (WGS) entry which is preliminary data.</text>
</comment>
<evidence type="ECO:0000313" key="2">
    <source>
        <dbReference type="EMBL" id="MBM6858366.1"/>
    </source>
</evidence>
<feature type="region of interest" description="Disordered" evidence="1">
    <location>
        <begin position="163"/>
        <end position="194"/>
    </location>
</feature>
<dbReference type="AlphaFoldDB" id="A0AA40ZW78"/>
<sequence>MELKQPFMEGFCERYGVPLWDDTDVYQGSPDAPVFFWVPLYHPSFPDEIRTVWFFKMENGLLDYGPVGRDAEIIRQYGQEGQFDYLSFRVFGRKNLSRKVFSSQAMTRGEDGEYVVVGQECQDAYITIEIDGNSMTKYDGTICKDIKVWMSYVDSSLIDDGQGGPIGGGGGGGSGQDVPVEGGGNSQPNAPKAKGIFEHSNMIKETWEWLESLLNDMDKDPCLGQNLYKEILDALGGEKISIQFTEEGYSKYTPATNTLSLKIKDAYSHVLLHELFHAFQYLKKGDGMYNSLLNCEIEAHLAQYMFLKKKPDYKIKWEKNYMNDDRLRQILLIESTLTPEMQRNDKFGFFLDGYWDAAINAFRKVKEYSDGKVYKYEETSDIVKNLTLLQELVGNCK</sequence>
<accession>A0AA40ZW78</accession>
<dbReference type="Proteomes" id="UP000698924">
    <property type="component" value="Unassembled WGS sequence"/>
</dbReference>
<evidence type="ECO:0000313" key="3">
    <source>
        <dbReference type="Proteomes" id="UP000698924"/>
    </source>
</evidence>
<organism evidence="2 3">
    <name type="scientific">Caecibacteroides pullorum</name>
    <dbReference type="NCBI Taxonomy" id="2725562"/>
    <lineage>
        <taxon>Bacteria</taxon>
        <taxon>Pseudomonadati</taxon>
        <taxon>Bacteroidota</taxon>
        <taxon>Bacteroidia</taxon>
        <taxon>Bacteroidales</taxon>
        <taxon>Bacteroidaceae</taxon>
        <taxon>Caecibacteroides</taxon>
    </lineage>
</organism>